<dbReference type="AlphaFoldDB" id="A0A060RFM0"/>
<evidence type="ECO:0000313" key="3">
    <source>
        <dbReference type="EMBL" id="KXT73115.1"/>
    </source>
</evidence>
<dbReference type="GeneID" id="57921012"/>
<dbReference type="InterPro" id="IPR007060">
    <property type="entry name" value="FtsL/DivIC"/>
</dbReference>
<dbReference type="EMBL" id="SVAF01000047">
    <property type="protein sequence ID" value="MBE6165653.1"/>
    <property type="molecule type" value="Genomic_DNA"/>
</dbReference>
<dbReference type="PATRIC" id="fig|315405.11.peg.407"/>
<reference evidence="9 16" key="6">
    <citation type="submission" date="2018-06" db="EMBL/GenBank/DDBJ databases">
        <authorList>
            <consortium name="Pathogen Informatics"/>
            <person name="Doyle S."/>
        </authorList>
    </citation>
    <scope>NUCLEOTIDE SEQUENCE [LARGE SCALE GENOMIC DNA]</scope>
    <source>
        <strain evidence="9 16">NCTC13773</strain>
    </source>
</reference>
<dbReference type="Proteomes" id="UP000700800">
    <property type="component" value="Unassembled WGS sequence"/>
</dbReference>
<dbReference type="EMBL" id="LS483409">
    <property type="protein sequence ID" value="SQG78298.1"/>
    <property type="molecule type" value="Genomic_DNA"/>
</dbReference>
<reference evidence="5" key="7">
    <citation type="submission" date="2019-04" db="EMBL/GenBank/DDBJ databases">
        <title>Evolution of Biomass-Degrading Anaerobic Consortia Revealed by Metagenomics.</title>
        <authorList>
            <person name="Peng X."/>
        </authorList>
    </citation>
    <scope>NUCLEOTIDE SEQUENCE</scope>
    <source>
        <strain evidence="5">SIG195</strain>
    </source>
</reference>
<evidence type="ECO:0000313" key="9">
    <source>
        <dbReference type="EMBL" id="SQG78298.1"/>
    </source>
</evidence>
<evidence type="ECO:0000256" key="1">
    <source>
        <dbReference type="SAM" id="Phobius"/>
    </source>
</evidence>
<reference evidence="2 10" key="2">
    <citation type="submission" date="2014-05" db="EMBL/GenBank/DDBJ databases">
        <title>Genome sequence of Streptococcus gallolyticus.</title>
        <authorList>
            <person name="Del Campo R."/>
        </authorList>
    </citation>
    <scope>NUCLEOTIDE SEQUENCE [LARGE SCALE GENOMIC DNA]</scope>
    <source>
        <strain evidence="2 10">LMG17956</strain>
    </source>
</reference>
<evidence type="ECO:0000313" key="7">
    <source>
        <dbReference type="EMBL" id="SER95461.1"/>
    </source>
</evidence>
<organism evidence="2 10">
    <name type="scientific">Streptococcus gallolyticus</name>
    <dbReference type="NCBI Taxonomy" id="315405"/>
    <lineage>
        <taxon>Bacteria</taxon>
        <taxon>Bacillati</taxon>
        <taxon>Bacillota</taxon>
        <taxon>Bacilli</taxon>
        <taxon>Lactobacillales</taxon>
        <taxon>Streptococcaceae</taxon>
        <taxon>Streptococcus</taxon>
    </lineage>
</organism>
<reference evidence="15" key="4">
    <citation type="submission" date="2016-10" db="EMBL/GenBank/DDBJ databases">
        <authorList>
            <person name="Varghese N."/>
            <person name="Submissions S."/>
        </authorList>
    </citation>
    <scope>NUCLEOTIDE SEQUENCE [LARGE SCALE GENOMIC DNA]</scope>
    <source>
        <strain evidence="15">LMG 15572</strain>
    </source>
</reference>
<dbReference type="Pfam" id="PF04977">
    <property type="entry name" value="DivIC"/>
    <property type="match status" value="1"/>
</dbReference>
<evidence type="ECO:0000313" key="14">
    <source>
        <dbReference type="Proteomes" id="UP000182764"/>
    </source>
</evidence>
<reference evidence="13 14" key="5">
    <citation type="submission" date="2016-10" db="EMBL/GenBank/DDBJ databases">
        <authorList>
            <person name="de Groot N.N."/>
        </authorList>
    </citation>
    <scope>NUCLEOTIDE SEQUENCE [LARGE SCALE GENOMIC DNA]</scope>
    <source>
        <strain evidence="8">LMG 15572</strain>
        <strain evidence="6 14">VTM1R29</strain>
        <strain evidence="7 13">VTM2R47</strain>
    </source>
</reference>
<evidence type="ECO:0000313" key="4">
    <source>
        <dbReference type="EMBL" id="KXU09506.1"/>
    </source>
</evidence>
<reference evidence="11 12" key="3">
    <citation type="submission" date="2016-01" db="EMBL/GenBank/DDBJ databases">
        <title>Highly variable Streptococcus oralis are common among viridans streptococci isolated from primates.</title>
        <authorList>
            <person name="Denapaite D."/>
            <person name="Rieger M."/>
            <person name="Koendgen S."/>
            <person name="Brueckner R."/>
            <person name="Ochigava I."/>
            <person name="Kappeler P."/>
            <person name="Maetz-Rensing K."/>
            <person name="Leendertz F."/>
            <person name="Hakenbeck R."/>
        </authorList>
    </citation>
    <scope>NUCLEOTIDE SEQUENCE [LARGE SCALE GENOMIC DNA]</scope>
    <source>
        <strain evidence="3 11">DD02</strain>
        <strain evidence="4 12">DD03</strain>
    </source>
</reference>
<evidence type="ECO:0000313" key="13">
    <source>
        <dbReference type="Proteomes" id="UP000182712"/>
    </source>
</evidence>
<sequence>MEKPNIVQLNNQYINDENTKKRYVEEENRKRNRFMGWILIVVMLLFILPTYNLVKSYQTLQERKEQVVSLQKSYDKLVVETDAEKLLADRLKDDTYVEKYARAKYYLSRSGETIYPLPNLLPK</sequence>
<dbReference type="Proteomes" id="UP000183629">
    <property type="component" value="Unassembled WGS sequence"/>
</dbReference>
<dbReference type="EMBL" id="FOGM01000012">
    <property type="protein sequence ID" value="SER95461.1"/>
    <property type="molecule type" value="Genomic_DNA"/>
</dbReference>
<dbReference type="OMA" id="MNNHYIN"/>
<dbReference type="EMBL" id="LQOF01000028">
    <property type="protein sequence ID" value="KXT73115.1"/>
    <property type="molecule type" value="Genomic_DNA"/>
</dbReference>
<keyword evidence="3" id="KW-0132">Cell division</keyword>
<gene>
    <name evidence="9" type="primary">divIC</name>
    <name evidence="2" type="ORF">BN963_SGAL_00320</name>
    <name evidence="5" type="ORF">E7156_10345</name>
    <name evidence="9" type="ORF">NCTC13773_00010</name>
    <name evidence="6" type="ORF">SAMN04487839_10864</name>
    <name evidence="7" type="ORF">SAMN04487840_11282</name>
    <name evidence="8" type="ORF">SAMN05660328_105145</name>
    <name evidence="3" type="ORF">SGADD02_00375</name>
    <name evidence="4" type="ORF">SGADD03_00744</name>
</gene>
<evidence type="ECO:0000313" key="2">
    <source>
        <dbReference type="EMBL" id="CDO17140.1"/>
    </source>
</evidence>
<protein>
    <submittedName>
        <fullName evidence="3">Cell division protein DivIC</fullName>
    </submittedName>
    <submittedName>
        <fullName evidence="2">Putative cell-division initiation protein DivIC</fullName>
    </submittedName>
    <submittedName>
        <fullName evidence="5">Septum formation initiator family protein</fullName>
    </submittedName>
</protein>
<evidence type="ECO:0000313" key="16">
    <source>
        <dbReference type="Proteomes" id="UP000249013"/>
    </source>
</evidence>
<dbReference type="Proteomes" id="UP000071927">
    <property type="component" value="Unassembled WGS sequence"/>
</dbReference>
<dbReference type="Proteomes" id="UP000182712">
    <property type="component" value="Unassembled WGS sequence"/>
</dbReference>
<keyword evidence="1" id="KW-1133">Transmembrane helix</keyword>
<evidence type="ECO:0000313" key="6">
    <source>
        <dbReference type="EMBL" id="SEM24844.1"/>
    </source>
</evidence>
<dbReference type="GO" id="GO:0051301">
    <property type="term" value="P:cell division"/>
    <property type="evidence" value="ECO:0007669"/>
    <property type="project" value="UniProtKB-KW"/>
</dbReference>
<evidence type="ECO:0000313" key="10">
    <source>
        <dbReference type="Proteomes" id="UP000027584"/>
    </source>
</evidence>
<dbReference type="RefSeq" id="WP_009855232.1">
    <property type="nucleotide sequence ID" value="NZ_CP054015.1"/>
</dbReference>
<evidence type="ECO:0000313" key="8">
    <source>
        <dbReference type="EMBL" id="SFU74576.1"/>
    </source>
</evidence>
<dbReference type="Proteomes" id="UP000027584">
    <property type="component" value="Unassembled WGS sequence"/>
</dbReference>
<dbReference type="Proteomes" id="UP000182764">
    <property type="component" value="Unassembled WGS sequence"/>
</dbReference>
<dbReference type="EMBL" id="CCBC010000054">
    <property type="protein sequence ID" value="CDO17140.1"/>
    <property type="molecule type" value="Genomic_DNA"/>
</dbReference>
<dbReference type="EMBL" id="LQXV01000146">
    <property type="protein sequence ID" value="KXU09506.1"/>
    <property type="molecule type" value="Genomic_DNA"/>
</dbReference>
<keyword evidence="15" id="KW-1185">Reference proteome</keyword>
<dbReference type="PANTHER" id="PTHR40027:SF1">
    <property type="entry name" value="CELL DIVISION PROTEIN DIVIC"/>
    <property type="match status" value="1"/>
</dbReference>
<dbReference type="EMBL" id="FOBM01000008">
    <property type="protein sequence ID" value="SEM24844.1"/>
    <property type="molecule type" value="Genomic_DNA"/>
</dbReference>
<dbReference type="PANTHER" id="PTHR40027">
    <property type="entry name" value="CELL DIVISION PROTEIN DIVIC"/>
    <property type="match status" value="1"/>
</dbReference>
<accession>A0A060RFM0</accession>
<keyword evidence="1" id="KW-0812">Transmembrane</keyword>
<keyword evidence="3" id="KW-0131">Cell cycle</keyword>
<name>A0A060RFM0_9STRE</name>
<keyword evidence="1" id="KW-0472">Membrane</keyword>
<proteinExistence type="predicted"/>
<dbReference type="InterPro" id="IPR039076">
    <property type="entry name" value="DivIC"/>
</dbReference>
<feature type="transmembrane region" description="Helical" evidence="1">
    <location>
        <begin position="34"/>
        <end position="54"/>
    </location>
</feature>
<dbReference type="Proteomes" id="UP000249013">
    <property type="component" value="Chromosome 1"/>
</dbReference>
<evidence type="ECO:0000313" key="15">
    <source>
        <dbReference type="Proteomes" id="UP000183629"/>
    </source>
</evidence>
<reference evidence="2 10" key="1">
    <citation type="submission" date="2014-02" db="EMBL/GenBank/DDBJ databases">
        <authorList>
            <person name="Manrique M."/>
        </authorList>
    </citation>
    <scope>NUCLEOTIDE SEQUENCE [LARGE SCALE GENOMIC DNA]</scope>
    <source>
        <strain evidence="2 10">LMG17956</strain>
    </source>
</reference>
<dbReference type="EMBL" id="FPBN01000005">
    <property type="protein sequence ID" value="SFU74576.1"/>
    <property type="molecule type" value="Genomic_DNA"/>
</dbReference>
<dbReference type="Proteomes" id="UP000070198">
    <property type="component" value="Unassembled WGS sequence"/>
</dbReference>
<evidence type="ECO:0000313" key="5">
    <source>
        <dbReference type="EMBL" id="MBE6165653.1"/>
    </source>
</evidence>
<evidence type="ECO:0000313" key="11">
    <source>
        <dbReference type="Proteomes" id="UP000070198"/>
    </source>
</evidence>
<evidence type="ECO:0000313" key="12">
    <source>
        <dbReference type="Proteomes" id="UP000071927"/>
    </source>
</evidence>